<evidence type="ECO:0000313" key="6">
    <source>
        <dbReference type="Proteomes" id="UP001242811"/>
    </source>
</evidence>
<protein>
    <submittedName>
        <fullName evidence="5">AraC-like DNA-binding protein</fullName>
    </submittedName>
</protein>
<proteinExistence type="predicted"/>
<keyword evidence="3" id="KW-0804">Transcription</keyword>
<reference evidence="5 6" key="1">
    <citation type="submission" date="2023-07" db="EMBL/GenBank/DDBJ databases">
        <title>Genomic Encyclopedia of Type Strains, Phase IV (KMG-IV): sequencing the most valuable type-strain genomes for metagenomic binning, comparative biology and taxonomic classification.</title>
        <authorList>
            <person name="Goeker M."/>
        </authorList>
    </citation>
    <scope>NUCLEOTIDE SEQUENCE [LARGE SCALE GENOMIC DNA]</scope>
    <source>
        <strain evidence="5 6">DSM 14914</strain>
    </source>
</reference>
<dbReference type="PANTHER" id="PTHR43280:SF2">
    <property type="entry name" value="HTH-TYPE TRANSCRIPTIONAL REGULATOR EXSA"/>
    <property type="match status" value="1"/>
</dbReference>
<dbReference type="InterPro" id="IPR009057">
    <property type="entry name" value="Homeodomain-like_sf"/>
</dbReference>
<gene>
    <name evidence="5" type="ORF">QOZ95_004207</name>
</gene>
<dbReference type="InterPro" id="IPR018060">
    <property type="entry name" value="HTH_AraC"/>
</dbReference>
<sequence length="99" mass="11308">MSVSSVSSMFKEETGSTVYDYLTGLRMKKACTLLCETQLKISEIADQVGYRNENSFIRVFCKHKQVTPGKFREISKCSNEYADRPKGQYAGVLEDKYED</sequence>
<comment type="caution">
    <text evidence="5">The sequence shown here is derived from an EMBL/GenBank/DDBJ whole genome shotgun (WGS) entry which is preliminary data.</text>
</comment>
<evidence type="ECO:0000313" key="5">
    <source>
        <dbReference type="EMBL" id="MDQ0496021.1"/>
    </source>
</evidence>
<evidence type="ECO:0000256" key="2">
    <source>
        <dbReference type="ARBA" id="ARBA00023125"/>
    </source>
</evidence>
<feature type="domain" description="HTH araC/xylS-type" evidence="4">
    <location>
        <begin position="1"/>
        <end position="74"/>
    </location>
</feature>
<dbReference type="SUPFAM" id="SSF46689">
    <property type="entry name" value="Homeodomain-like"/>
    <property type="match status" value="1"/>
</dbReference>
<keyword evidence="6" id="KW-1185">Reference proteome</keyword>
<dbReference type="Gene3D" id="1.10.10.60">
    <property type="entry name" value="Homeodomain-like"/>
    <property type="match status" value="2"/>
</dbReference>
<keyword evidence="2" id="KW-0238">DNA-binding</keyword>
<evidence type="ECO:0000256" key="1">
    <source>
        <dbReference type="ARBA" id="ARBA00023015"/>
    </source>
</evidence>
<dbReference type="PROSITE" id="PS01124">
    <property type="entry name" value="HTH_ARAC_FAMILY_2"/>
    <property type="match status" value="1"/>
</dbReference>
<dbReference type="Pfam" id="PF12833">
    <property type="entry name" value="HTH_18"/>
    <property type="match status" value="1"/>
</dbReference>
<accession>A0ABU0L413</accession>
<dbReference type="PRINTS" id="PR00032">
    <property type="entry name" value="HTHARAC"/>
</dbReference>
<evidence type="ECO:0000256" key="3">
    <source>
        <dbReference type="ARBA" id="ARBA00023163"/>
    </source>
</evidence>
<dbReference type="Proteomes" id="UP001242811">
    <property type="component" value="Unassembled WGS sequence"/>
</dbReference>
<dbReference type="PANTHER" id="PTHR43280">
    <property type="entry name" value="ARAC-FAMILY TRANSCRIPTIONAL REGULATOR"/>
    <property type="match status" value="1"/>
</dbReference>
<organism evidence="5 6">
    <name type="scientific">Paenibacillus brasilensis</name>
    <dbReference type="NCBI Taxonomy" id="128574"/>
    <lineage>
        <taxon>Bacteria</taxon>
        <taxon>Bacillati</taxon>
        <taxon>Bacillota</taxon>
        <taxon>Bacilli</taxon>
        <taxon>Bacillales</taxon>
        <taxon>Paenibacillaceae</taxon>
        <taxon>Paenibacillus</taxon>
    </lineage>
</organism>
<evidence type="ECO:0000259" key="4">
    <source>
        <dbReference type="PROSITE" id="PS01124"/>
    </source>
</evidence>
<keyword evidence="1" id="KW-0805">Transcription regulation</keyword>
<name>A0ABU0L413_9BACL</name>
<dbReference type="EMBL" id="JAUSWA010000030">
    <property type="protein sequence ID" value="MDQ0496021.1"/>
    <property type="molecule type" value="Genomic_DNA"/>
</dbReference>
<dbReference type="SMART" id="SM00342">
    <property type="entry name" value="HTH_ARAC"/>
    <property type="match status" value="1"/>
</dbReference>
<dbReference type="InterPro" id="IPR020449">
    <property type="entry name" value="Tscrpt_reg_AraC-type_HTH"/>
</dbReference>